<proteinExistence type="predicted"/>
<evidence type="ECO:0000313" key="2">
    <source>
        <dbReference type="Proteomes" id="UP000274822"/>
    </source>
</evidence>
<organism evidence="1 2">
    <name type="scientific">Jimgerdemannia flammicorona</name>
    <dbReference type="NCBI Taxonomy" id="994334"/>
    <lineage>
        <taxon>Eukaryota</taxon>
        <taxon>Fungi</taxon>
        <taxon>Fungi incertae sedis</taxon>
        <taxon>Mucoromycota</taxon>
        <taxon>Mucoromycotina</taxon>
        <taxon>Endogonomycetes</taxon>
        <taxon>Endogonales</taxon>
        <taxon>Endogonaceae</taxon>
        <taxon>Jimgerdemannia</taxon>
    </lineage>
</organism>
<evidence type="ECO:0000313" key="1">
    <source>
        <dbReference type="EMBL" id="RUS28761.1"/>
    </source>
</evidence>
<comment type="caution">
    <text evidence="1">The sequence shown here is derived from an EMBL/GenBank/DDBJ whole genome shotgun (WGS) entry which is preliminary data.</text>
</comment>
<dbReference type="EMBL" id="RBNJ01006185">
    <property type="protein sequence ID" value="RUS28761.1"/>
    <property type="molecule type" value="Genomic_DNA"/>
</dbReference>
<accession>A0A433QGQ3</accession>
<protein>
    <submittedName>
        <fullName evidence="1">Uncharacterized protein</fullName>
    </submittedName>
</protein>
<keyword evidence="2" id="KW-1185">Reference proteome</keyword>
<name>A0A433QGQ3_9FUNG</name>
<dbReference type="AlphaFoldDB" id="A0A433QGQ3"/>
<gene>
    <name evidence="1" type="ORF">BC938DRAFT_481478</name>
</gene>
<reference evidence="1 2" key="1">
    <citation type="journal article" date="2018" name="New Phytol.">
        <title>Phylogenomics of Endogonaceae and evolution of mycorrhizas within Mucoromycota.</title>
        <authorList>
            <person name="Chang Y."/>
            <person name="Desiro A."/>
            <person name="Na H."/>
            <person name="Sandor L."/>
            <person name="Lipzen A."/>
            <person name="Clum A."/>
            <person name="Barry K."/>
            <person name="Grigoriev I.V."/>
            <person name="Martin F.M."/>
            <person name="Stajich J.E."/>
            <person name="Smith M.E."/>
            <person name="Bonito G."/>
            <person name="Spatafora J.W."/>
        </authorList>
    </citation>
    <scope>NUCLEOTIDE SEQUENCE [LARGE SCALE GENOMIC DNA]</scope>
    <source>
        <strain evidence="1 2">AD002</strain>
    </source>
</reference>
<sequence>MSLLKNLTAFAYVARVLRPQPVAWRPLVVRLCSQPVATLPPAIVSMAAWPRILGRSYSGQSGQKVYVARQVYLRPTLNPNPICRLCVAIQRYNASKLSQILG</sequence>
<dbReference type="Proteomes" id="UP000274822">
    <property type="component" value="Unassembled WGS sequence"/>
</dbReference>